<evidence type="ECO:0000313" key="3">
    <source>
        <dbReference type="Proteomes" id="UP000788993"/>
    </source>
</evidence>
<dbReference type="RefSeq" id="XP_018209359.1">
    <property type="nucleotide sequence ID" value="XM_018356371.1"/>
</dbReference>
<protein>
    <submittedName>
        <fullName evidence="2">Uncharacterized protein</fullName>
    </submittedName>
</protein>
<dbReference type="Gene3D" id="1.20.58.1070">
    <property type="match status" value="1"/>
</dbReference>
<reference evidence="2" key="1">
    <citation type="journal article" date="2021" name="Open Biol.">
        <title>Shared evolutionary footprints suggest mitochondrial oxidative damage underlies multiple complex I losses in fungi.</title>
        <authorList>
            <person name="Schikora-Tamarit M.A."/>
            <person name="Marcet-Houben M."/>
            <person name="Nosek J."/>
            <person name="Gabaldon T."/>
        </authorList>
    </citation>
    <scope>NUCLEOTIDE SEQUENCE</scope>
    <source>
        <strain evidence="2">NCAIM Y.01608</strain>
    </source>
</reference>
<reference evidence="2" key="2">
    <citation type="submission" date="2021-01" db="EMBL/GenBank/DDBJ databases">
        <authorList>
            <person name="Schikora-Tamarit M.A."/>
        </authorList>
    </citation>
    <scope>NUCLEOTIDE SEQUENCE</scope>
    <source>
        <strain evidence="2">NCAIM Y.01608</strain>
    </source>
</reference>
<name>A0A1B7SD88_9ASCO</name>
<accession>A0A1B7SD88</accession>
<dbReference type="Pfam" id="PF04938">
    <property type="entry name" value="SIP1"/>
    <property type="match status" value="1"/>
</dbReference>
<dbReference type="InterPro" id="IPR035426">
    <property type="entry name" value="Gemin2/Brr1"/>
</dbReference>
<feature type="region of interest" description="Disordered" evidence="1">
    <location>
        <begin position="16"/>
        <end position="38"/>
    </location>
</feature>
<organism evidence="2 3">
    <name type="scientific">Ogataea polymorpha</name>
    <dbReference type="NCBI Taxonomy" id="460523"/>
    <lineage>
        <taxon>Eukaryota</taxon>
        <taxon>Fungi</taxon>
        <taxon>Dikarya</taxon>
        <taxon>Ascomycota</taxon>
        <taxon>Saccharomycotina</taxon>
        <taxon>Pichiomycetes</taxon>
        <taxon>Pichiales</taxon>
        <taxon>Pichiaceae</taxon>
        <taxon>Ogataea</taxon>
    </lineage>
</organism>
<dbReference type="Proteomes" id="UP000788993">
    <property type="component" value="Unassembled WGS sequence"/>
</dbReference>
<evidence type="ECO:0000256" key="1">
    <source>
        <dbReference type="SAM" id="MobiDB-lite"/>
    </source>
</evidence>
<dbReference type="EMBL" id="JAEUBD010000146">
    <property type="protein sequence ID" value="KAH3676982.1"/>
    <property type="molecule type" value="Genomic_DNA"/>
</dbReference>
<evidence type="ECO:0000313" key="2">
    <source>
        <dbReference type="EMBL" id="KAH3676982.1"/>
    </source>
</evidence>
<sequence length="291" mass="33434">MDVAGSKLAYPVKLLKRARNSDTPNKRKQKEDASGELEVQGDVGSTINEQIRRAKEINTENLIQGPLDPIFGQRRAFPIALDLESVDASKATTDVNSYLALVRLEAQQFEKQGFCSEASVAEKRIFNSDNQQSHSEPTLDKENHRRWPVEYLEEFKSSQKAYLNYRLNLTELDAIDLPQNQKEWKHLIFNNEPSFAITAQIVEENVNIKLIVYFTKWLNRDINVCFEQWIFHMLYATDTVMTSSNMSVMRALGKKALKQMAAALDQRNQTIMERIVLIIGAIYGQRDLLNY</sequence>
<dbReference type="AlphaFoldDB" id="A0A1B7SD88"/>
<dbReference type="GO" id="GO:0000387">
    <property type="term" value="P:spliceosomal snRNP assembly"/>
    <property type="evidence" value="ECO:0007669"/>
    <property type="project" value="InterPro"/>
</dbReference>
<comment type="caution">
    <text evidence="2">The sequence shown here is derived from an EMBL/GenBank/DDBJ whole genome shotgun (WGS) entry which is preliminary data.</text>
</comment>
<dbReference type="OrthoDB" id="428895at2759"/>
<gene>
    <name evidence="2" type="ORF">OGATHE_001472</name>
</gene>
<proteinExistence type="predicted"/>
<keyword evidence="3" id="KW-1185">Reference proteome</keyword>